<evidence type="ECO:0000256" key="13">
    <source>
        <dbReference type="PIRSR" id="PIRSR000239-1"/>
    </source>
</evidence>
<dbReference type="EMBL" id="RJVI01000003">
    <property type="protein sequence ID" value="ROR29819.1"/>
    <property type="molecule type" value="Genomic_DNA"/>
</dbReference>
<dbReference type="InterPro" id="IPR000866">
    <property type="entry name" value="AhpC/TSA"/>
</dbReference>
<evidence type="ECO:0000256" key="2">
    <source>
        <dbReference type="ARBA" id="ARBA00011245"/>
    </source>
</evidence>
<accession>A0A3N1XT58</accession>
<evidence type="ECO:0000259" key="14">
    <source>
        <dbReference type="PROSITE" id="PS51352"/>
    </source>
</evidence>
<dbReference type="FunFam" id="3.40.30.10:FF:000007">
    <property type="entry name" value="Thioredoxin-dependent thiol peroxidase"/>
    <property type="match status" value="1"/>
</dbReference>
<comment type="function">
    <text evidence="1">Thiol-specific peroxidase that catalyzes the reduction of hydrogen peroxide and organic hydroperoxides to water and alcohols, respectively. Plays a role in cell protection against oxidative stress by detoxifying peroxides and as sensor of hydrogen peroxide-mediated signaling events.</text>
</comment>
<dbReference type="GO" id="GO:0045454">
    <property type="term" value="P:cell redox homeostasis"/>
    <property type="evidence" value="ECO:0007669"/>
    <property type="project" value="TreeGrafter"/>
</dbReference>
<dbReference type="PROSITE" id="PS51352">
    <property type="entry name" value="THIOREDOXIN_2"/>
    <property type="match status" value="1"/>
</dbReference>
<dbReference type="InterPro" id="IPR036249">
    <property type="entry name" value="Thioredoxin-like_sf"/>
</dbReference>
<dbReference type="Pfam" id="PF00578">
    <property type="entry name" value="AhpC-TSA"/>
    <property type="match status" value="1"/>
</dbReference>
<name>A0A3N1XT58_9GAMM</name>
<proteinExistence type="inferred from homology"/>
<dbReference type="GO" id="GO:0034599">
    <property type="term" value="P:cellular response to oxidative stress"/>
    <property type="evidence" value="ECO:0007669"/>
    <property type="project" value="TreeGrafter"/>
</dbReference>
<evidence type="ECO:0000256" key="1">
    <source>
        <dbReference type="ARBA" id="ARBA00003330"/>
    </source>
</evidence>
<dbReference type="PANTHER" id="PTHR42801">
    <property type="entry name" value="THIOREDOXIN-DEPENDENT PEROXIDE REDUCTASE"/>
    <property type="match status" value="1"/>
</dbReference>
<keyword evidence="4" id="KW-0575">Peroxidase</keyword>
<evidence type="ECO:0000256" key="11">
    <source>
        <dbReference type="ARBA" id="ARBA00042639"/>
    </source>
</evidence>
<comment type="similarity">
    <text evidence="10">Belongs to the peroxiredoxin family. BCP/PrxQ subfamily.</text>
</comment>
<sequence>MARPQAGDPAPDFELEATGGGRVRLSALRGRPVVLYFYPRDHTPGCTSEAEQFRDLHPEFERAGAVILGVSRDGIRSHERFRAKLGLPFPLLSDPDEAACTAYDVIRDKTLYGRKVRGIERSTFLIDAAGTIRRVWRRVRVAGHAAEVLEAVRAL</sequence>
<evidence type="ECO:0000256" key="8">
    <source>
        <dbReference type="ARBA" id="ARBA00023284"/>
    </source>
</evidence>
<keyword evidence="7" id="KW-1015">Disulfide bond</keyword>
<evidence type="ECO:0000256" key="4">
    <source>
        <dbReference type="ARBA" id="ARBA00022559"/>
    </source>
</evidence>
<keyword evidence="5" id="KW-0049">Antioxidant</keyword>
<dbReference type="PANTHER" id="PTHR42801:SF4">
    <property type="entry name" value="AHPC_TSA FAMILY PROTEIN"/>
    <property type="match status" value="1"/>
</dbReference>
<reference evidence="15 16" key="1">
    <citation type="submission" date="2018-11" db="EMBL/GenBank/DDBJ databases">
        <title>Genomic Encyclopedia of Type Strains, Phase IV (KMG-IV): sequencing the most valuable type-strain genomes for metagenomic binning, comparative biology and taxonomic classification.</title>
        <authorList>
            <person name="Goeker M."/>
        </authorList>
    </citation>
    <scope>NUCLEOTIDE SEQUENCE [LARGE SCALE GENOMIC DNA]</scope>
    <source>
        <strain evidence="15 16">DSM 100275</strain>
    </source>
</reference>
<dbReference type="SUPFAM" id="SSF52833">
    <property type="entry name" value="Thioredoxin-like"/>
    <property type="match status" value="1"/>
</dbReference>
<evidence type="ECO:0000313" key="15">
    <source>
        <dbReference type="EMBL" id="ROR29819.1"/>
    </source>
</evidence>
<dbReference type="PIRSF" id="PIRSF000239">
    <property type="entry name" value="AHPC"/>
    <property type="match status" value="1"/>
</dbReference>
<organism evidence="15 16">
    <name type="scientific">Inmirania thermothiophila</name>
    <dbReference type="NCBI Taxonomy" id="1750597"/>
    <lineage>
        <taxon>Bacteria</taxon>
        <taxon>Pseudomonadati</taxon>
        <taxon>Pseudomonadota</taxon>
        <taxon>Gammaproteobacteria</taxon>
        <taxon>Chromatiales</taxon>
        <taxon>Ectothiorhodospiraceae</taxon>
        <taxon>Inmirania</taxon>
    </lineage>
</organism>
<dbReference type="InterPro" id="IPR013766">
    <property type="entry name" value="Thioredoxin_domain"/>
</dbReference>
<dbReference type="InterPro" id="IPR024706">
    <property type="entry name" value="Peroxiredoxin_AhpC-typ"/>
</dbReference>
<dbReference type="AlphaFoldDB" id="A0A3N1XT58"/>
<evidence type="ECO:0000256" key="12">
    <source>
        <dbReference type="ARBA" id="ARBA00049091"/>
    </source>
</evidence>
<dbReference type="GO" id="GO:0005737">
    <property type="term" value="C:cytoplasm"/>
    <property type="evidence" value="ECO:0007669"/>
    <property type="project" value="TreeGrafter"/>
</dbReference>
<evidence type="ECO:0000313" key="16">
    <source>
        <dbReference type="Proteomes" id="UP000276634"/>
    </source>
</evidence>
<gene>
    <name evidence="15" type="ORF">EDC57_2497</name>
</gene>
<evidence type="ECO:0000256" key="10">
    <source>
        <dbReference type="ARBA" id="ARBA00038489"/>
    </source>
</evidence>
<comment type="caution">
    <text evidence="15">The sequence shown here is derived from an EMBL/GenBank/DDBJ whole genome shotgun (WGS) entry which is preliminary data.</text>
</comment>
<keyword evidence="8" id="KW-0676">Redox-active center</keyword>
<comment type="catalytic activity">
    <reaction evidence="12">
        <text>a hydroperoxide + [thioredoxin]-dithiol = an alcohol + [thioredoxin]-disulfide + H2O</text>
        <dbReference type="Rhea" id="RHEA:62620"/>
        <dbReference type="Rhea" id="RHEA-COMP:10698"/>
        <dbReference type="Rhea" id="RHEA-COMP:10700"/>
        <dbReference type="ChEBI" id="CHEBI:15377"/>
        <dbReference type="ChEBI" id="CHEBI:29950"/>
        <dbReference type="ChEBI" id="CHEBI:30879"/>
        <dbReference type="ChEBI" id="CHEBI:35924"/>
        <dbReference type="ChEBI" id="CHEBI:50058"/>
        <dbReference type="EC" id="1.11.1.24"/>
    </reaction>
</comment>
<keyword evidence="6" id="KW-0560">Oxidoreductase</keyword>
<comment type="subunit">
    <text evidence="2">Monomer.</text>
</comment>
<dbReference type="RefSeq" id="WP_123402202.1">
    <property type="nucleotide sequence ID" value="NZ_RJVI01000003.1"/>
</dbReference>
<protein>
    <recommendedName>
        <fullName evidence="3">thioredoxin-dependent peroxiredoxin</fullName>
        <ecNumber evidence="3">1.11.1.24</ecNumber>
    </recommendedName>
    <alternativeName>
        <fullName evidence="9">Thioredoxin peroxidase</fullName>
    </alternativeName>
    <alternativeName>
        <fullName evidence="11">Thioredoxin-dependent peroxiredoxin Bcp</fullName>
    </alternativeName>
</protein>
<dbReference type="CDD" id="cd03017">
    <property type="entry name" value="PRX_BCP"/>
    <property type="match status" value="1"/>
</dbReference>
<dbReference type="EC" id="1.11.1.24" evidence="3"/>
<evidence type="ECO:0000256" key="7">
    <source>
        <dbReference type="ARBA" id="ARBA00023157"/>
    </source>
</evidence>
<evidence type="ECO:0000256" key="5">
    <source>
        <dbReference type="ARBA" id="ARBA00022862"/>
    </source>
</evidence>
<evidence type="ECO:0000256" key="9">
    <source>
        <dbReference type="ARBA" id="ARBA00032824"/>
    </source>
</evidence>
<dbReference type="Proteomes" id="UP000276634">
    <property type="component" value="Unassembled WGS sequence"/>
</dbReference>
<dbReference type="OrthoDB" id="9812811at2"/>
<evidence type="ECO:0000256" key="3">
    <source>
        <dbReference type="ARBA" id="ARBA00013017"/>
    </source>
</evidence>
<keyword evidence="16" id="KW-1185">Reference proteome</keyword>
<feature type="active site" description="Cysteine sulfenic acid (-SOH) intermediate; for peroxidase activity" evidence="13">
    <location>
        <position position="46"/>
    </location>
</feature>
<dbReference type="InterPro" id="IPR050924">
    <property type="entry name" value="Peroxiredoxin_BCP/PrxQ"/>
</dbReference>
<evidence type="ECO:0000256" key="6">
    <source>
        <dbReference type="ARBA" id="ARBA00023002"/>
    </source>
</evidence>
<dbReference type="Gene3D" id="3.40.30.10">
    <property type="entry name" value="Glutaredoxin"/>
    <property type="match status" value="1"/>
</dbReference>
<dbReference type="GO" id="GO:0008379">
    <property type="term" value="F:thioredoxin peroxidase activity"/>
    <property type="evidence" value="ECO:0007669"/>
    <property type="project" value="TreeGrafter"/>
</dbReference>
<feature type="domain" description="Thioredoxin" evidence="14">
    <location>
        <begin position="4"/>
        <end position="155"/>
    </location>
</feature>